<name>A0A9Q1EUC2_SYNKA</name>
<sequence length="110" mass="11692">MAPSVMVLLWSFSLLLAGNHVLPAVSEEGWEAAPYGRCLFLHEGVQASQYGQGFPKHQGALFPGRLKDNDVGMVKGTSALQCTDAQLRIAAATWSCASVMSPPATHCGFT</sequence>
<protein>
    <submittedName>
        <fullName evidence="2">Uncharacterized protein</fullName>
    </submittedName>
</protein>
<proteinExistence type="predicted"/>
<accession>A0A9Q1EUC2</accession>
<comment type="caution">
    <text evidence="2">The sequence shown here is derived from an EMBL/GenBank/DDBJ whole genome shotgun (WGS) entry which is preliminary data.</text>
</comment>
<dbReference type="AlphaFoldDB" id="A0A9Q1EUC2"/>
<keyword evidence="3" id="KW-1185">Reference proteome</keyword>
<feature type="signal peptide" evidence="1">
    <location>
        <begin position="1"/>
        <end position="17"/>
    </location>
</feature>
<feature type="chain" id="PRO_5040371929" evidence="1">
    <location>
        <begin position="18"/>
        <end position="110"/>
    </location>
</feature>
<keyword evidence="1" id="KW-0732">Signal</keyword>
<organism evidence="2 3">
    <name type="scientific">Synaphobranchus kaupii</name>
    <name type="common">Kaup's arrowtooth eel</name>
    <dbReference type="NCBI Taxonomy" id="118154"/>
    <lineage>
        <taxon>Eukaryota</taxon>
        <taxon>Metazoa</taxon>
        <taxon>Chordata</taxon>
        <taxon>Craniata</taxon>
        <taxon>Vertebrata</taxon>
        <taxon>Euteleostomi</taxon>
        <taxon>Actinopterygii</taxon>
        <taxon>Neopterygii</taxon>
        <taxon>Teleostei</taxon>
        <taxon>Anguilliformes</taxon>
        <taxon>Synaphobranchidae</taxon>
        <taxon>Synaphobranchus</taxon>
    </lineage>
</organism>
<evidence type="ECO:0000256" key="1">
    <source>
        <dbReference type="SAM" id="SignalP"/>
    </source>
</evidence>
<evidence type="ECO:0000313" key="3">
    <source>
        <dbReference type="Proteomes" id="UP001152622"/>
    </source>
</evidence>
<dbReference type="Proteomes" id="UP001152622">
    <property type="component" value="Chromosome 12"/>
</dbReference>
<reference evidence="2" key="1">
    <citation type="journal article" date="2023" name="Science">
        <title>Genome structures resolve the early diversification of teleost fishes.</title>
        <authorList>
            <person name="Parey E."/>
            <person name="Louis A."/>
            <person name="Montfort J."/>
            <person name="Bouchez O."/>
            <person name="Roques C."/>
            <person name="Iampietro C."/>
            <person name="Lluch J."/>
            <person name="Castinel A."/>
            <person name="Donnadieu C."/>
            <person name="Desvignes T."/>
            <person name="Floi Bucao C."/>
            <person name="Jouanno E."/>
            <person name="Wen M."/>
            <person name="Mejri S."/>
            <person name="Dirks R."/>
            <person name="Jansen H."/>
            <person name="Henkel C."/>
            <person name="Chen W.J."/>
            <person name="Zahm M."/>
            <person name="Cabau C."/>
            <person name="Klopp C."/>
            <person name="Thompson A.W."/>
            <person name="Robinson-Rechavi M."/>
            <person name="Braasch I."/>
            <person name="Lecointre G."/>
            <person name="Bobe J."/>
            <person name="Postlethwait J.H."/>
            <person name="Berthelot C."/>
            <person name="Roest Crollius H."/>
            <person name="Guiguen Y."/>
        </authorList>
    </citation>
    <scope>NUCLEOTIDE SEQUENCE</scope>
    <source>
        <strain evidence="2">WJC10195</strain>
    </source>
</reference>
<gene>
    <name evidence="2" type="ORF">SKAU_G00293780</name>
</gene>
<dbReference type="EMBL" id="JAINUF010000012">
    <property type="protein sequence ID" value="KAJ8345185.1"/>
    <property type="molecule type" value="Genomic_DNA"/>
</dbReference>
<evidence type="ECO:0000313" key="2">
    <source>
        <dbReference type="EMBL" id="KAJ8345185.1"/>
    </source>
</evidence>